<organism evidence="2">
    <name type="scientific">Naegleria gruberi</name>
    <name type="common">Amoeba</name>
    <dbReference type="NCBI Taxonomy" id="5762"/>
    <lineage>
        <taxon>Eukaryota</taxon>
        <taxon>Discoba</taxon>
        <taxon>Heterolobosea</taxon>
        <taxon>Tetramitia</taxon>
        <taxon>Eutetramitia</taxon>
        <taxon>Vahlkampfiidae</taxon>
        <taxon>Naegleria</taxon>
    </lineage>
</organism>
<evidence type="ECO:0000313" key="2">
    <source>
        <dbReference type="Proteomes" id="UP000006671"/>
    </source>
</evidence>
<gene>
    <name evidence="1" type="ORF">NAEGRDRAFT_70630</name>
</gene>
<protein>
    <submittedName>
        <fullName evidence="1">Predicted protein</fullName>
    </submittedName>
</protein>
<dbReference type="KEGG" id="ngr:NAEGRDRAFT_70630"/>
<dbReference type="GeneID" id="8851160"/>
<dbReference type="Proteomes" id="UP000006671">
    <property type="component" value="Unassembled WGS sequence"/>
</dbReference>
<keyword evidence="2" id="KW-1185">Reference proteome</keyword>
<sequence length="131" mass="14698">MSNFRGLPGFPSSSRGITRDVIRSHMQTMFSVTYPLDSTSPTSPLDLPIFSSIGAAGNSLSNAYHAYNGRHSKDSDCIPRDIISLKQVTDCPLDPIFDMLGEREFLIKKLHLKRTPHRVGRARRNLLSQIR</sequence>
<evidence type="ECO:0000313" key="1">
    <source>
        <dbReference type="EMBL" id="EFC41482.1"/>
    </source>
</evidence>
<accession>D2VNV3</accession>
<proteinExistence type="predicted"/>
<dbReference type="VEuPathDB" id="AmoebaDB:NAEGRDRAFT_70630"/>
<dbReference type="EMBL" id="GG738885">
    <property type="protein sequence ID" value="EFC41482.1"/>
    <property type="molecule type" value="Genomic_DNA"/>
</dbReference>
<dbReference type="InParanoid" id="D2VNV3"/>
<dbReference type="RefSeq" id="XP_002674226.1">
    <property type="nucleotide sequence ID" value="XM_002674180.1"/>
</dbReference>
<reference evidence="1 2" key="1">
    <citation type="journal article" date="2010" name="Cell">
        <title>The genome of Naegleria gruberi illuminates early eukaryotic versatility.</title>
        <authorList>
            <person name="Fritz-Laylin L.K."/>
            <person name="Prochnik S.E."/>
            <person name="Ginger M.L."/>
            <person name="Dacks J.B."/>
            <person name="Carpenter M.L."/>
            <person name="Field M.C."/>
            <person name="Kuo A."/>
            <person name="Paredez A."/>
            <person name="Chapman J."/>
            <person name="Pham J."/>
            <person name="Shu S."/>
            <person name="Neupane R."/>
            <person name="Cipriano M."/>
            <person name="Mancuso J."/>
            <person name="Tu H."/>
            <person name="Salamov A."/>
            <person name="Lindquist E."/>
            <person name="Shapiro H."/>
            <person name="Lucas S."/>
            <person name="Grigoriev I.V."/>
            <person name="Cande W.Z."/>
            <person name="Fulton C."/>
            <person name="Rokhsar D.S."/>
            <person name="Dawson S.C."/>
        </authorList>
    </citation>
    <scope>NUCLEOTIDE SEQUENCE [LARGE SCALE GENOMIC DNA]</scope>
    <source>
        <strain evidence="1 2">NEG-M</strain>
    </source>
</reference>
<dbReference type="AlphaFoldDB" id="D2VNV3"/>
<name>D2VNV3_NAEGR</name>